<comment type="caution">
    <text evidence="10">The sequence shown here is derived from an EMBL/GenBank/DDBJ whole genome shotgun (WGS) entry which is preliminary data.</text>
</comment>
<feature type="transmembrane region" description="Helical" evidence="7">
    <location>
        <begin position="257"/>
        <end position="280"/>
    </location>
</feature>
<feature type="transmembrane region" description="Helical" evidence="7">
    <location>
        <begin position="30"/>
        <end position="51"/>
    </location>
</feature>
<keyword evidence="6 7" id="KW-0472">Membrane</keyword>
<dbReference type="RefSeq" id="WP_119902169.1">
    <property type="nucleotide sequence ID" value="NZ_QYZP01000001.1"/>
</dbReference>
<protein>
    <submittedName>
        <fullName evidence="10">ABC transporter permease</fullName>
    </submittedName>
</protein>
<dbReference type="InterPro" id="IPR000515">
    <property type="entry name" value="MetI-like"/>
</dbReference>
<dbReference type="SUPFAM" id="SSF161098">
    <property type="entry name" value="MetI-like"/>
    <property type="match status" value="1"/>
</dbReference>
<dbReference type="InterPro" id="IPR050366">
    <property type="entry name" value="BP-dependent_transpt_permease"/>
</dbReference>
<dbReference type="InterPro" id="IPR035906">
    <property type="entry name" value="MetI-like_sf"/>
</dbReference>
<keyword evidence="3" id="KW-1003">Cell membrane</keyword>
<feature type="transmembrane region" description="Helical" evidence="7">
    <location>
        <begin position="212"/>
        <end position="237"/>
    </location>
</feature>
<dbReference type="PROSITE" id="PS50928">
    <property type="entry name" value="ABC_TM1"/>
    <property type="match status" value="1"/>
</dbReference>
<keyword evidence="11" id="KW-1185">Reference proteome</keyword>
<dbReference type="PANTHER" id="PTHR43386">
    <property type="entry name" value="OLIGOPEPTIDE TRANSPORT SYSTEM PERMEASE PROTEIN APPC"/>
    <property type="match status" value="1"/>
</dbReference>
<comment type="subcellular location">
    <subcellularLocation>
        <location evidence="1 7">Cell membrane</location>
        <topology evidence="1 7">Multi-pass membrane protein</topology>
    </subcellularLocation>
</comment>
<keyword evidence="4 7" id="KW-0812">Transmembrane</keyword>
<keyword evidence="5 7" id="KW-1133">Transmembrane helix</keyword>
<feature type="transmembrane region" description="Helical" evidence="7">
    <location>
        <begin position="130"/>
        <end position="149"/>
    </location>
</feature>
<dbReference type="Pfam" id="PF00528">
    <property type="entry name" value="BPD_transp_1"/>
    <property type="match status" value="1"/>
</dbReference>
<accession>A0A3A4FE89</accession>
<reference evidence="10 11" key="1">
    <citation type="submission" date="2018-09" db="EMBL/GenBank/DDBJ databases">
        <title>Nesterenkonia natronophila sp. nov., an alkaliphilic actinobacteriume isolated from a soda lake, and emended description of the genus Nesterenkonia.</title>
        <authorList>
            <person name="Menes R.J."/>
            <person name="Iriarte A."/>
        </authorList>
    </citation>
    <scope>NUCLEOTIDE SEQUENCE [LARGE SCALE GENOMIC DNA]</scope>
    <source>
        <strain evidence="10 11">M8</strain>
    </source>
</reference>
<evidence type="ECO:0000256" key="4">
    <source>
        <dbReference type="ARBA" id="ARBA00022692"/>
    </source>
</evidence>
<dbReference type="CDD" id="cd06261">
    <property type="entry name" value="TM_PBP2"/>
    <property type="match status" value="1"/>
</dbReference>
<evidence type="ECO:0000256" key="1">
    <source>
        <dbReference type="ARBA" id="ARBA00004651"/>
    </source>
</evidence>
<dbReference type="OrthoDB" id="9812701at2"/>
<name>A0A3A4FE89_9MICC</name>
<evidence type="ECO:0000256" key="3">
    <source>
        <dbReference type="ARBA" id="ARBA00022475"/>
    </source>
</evidence>
<feature type="region of interest" description="Disordered" evidence="8">
    <location>
        <begin position="1"/>
        <end position="23"/>
    </location>
</feature>
<evidence type="ECO:0000256" key="7">
    <source>
        <dbReference type="RuleBase" id="RU363032"/>
    </source>
</evidence>
<proteinExistence type="inferred from homology"/>
<keyword evidence="2 7" id="KW-0813">Transport</keyword>
<feature type="domain" description="ABC transmembrane type-1" evidence="9">
    <location>
        <begin position="91"/>
        <end position="280"/>
    </location>
</feature>
<evidence type="ECO:0000256" key="8">
    <source>
        <dbReference type="SAM" id="MobiDB-lite"/>
    </source>
</evidence>
<dbReference type="EMBL" id="QYZP01000001">
    <property type="protein sequence ID" value="RJN33124.1"/>
    <property type="molecule type" value="Genomic_DNA"/>
</dbReference>
<dbReference type="AlphaFoldDB" id="A0A3A4FE89"/>
<dbReference type="Proteomes" id="UP000266615">
    <property type="component" value="Unassembled WGS sequence"/>
</dbReference>
<gene>
    <name evidence="10" type="ORF">D3250_04895</name>
</gene>
<evidence type="ECO:0000259" key="9">
    <source>
        <dbReference type="PROSITE" id="PS50928"/>
    </source>
</evidence>
<dbReference type="Gene3D" id="1.10.3720.10">
    <property type="entry name" value="MetI-like"/>
    <property type="match status" value="1"/>
</dbReference>
<feature type="transmembrane region" description="Helical" evidence="7">
    <location>
        <begin position="95"/>
        <end position="118"/>
    </location>
</feature>
<evidence type="ECO:0000256" key="5">
    <source>
        <dbReference type="ARBA" id="ARBA00022989"/>
    </source>
</evidence>
<evidence type="ECO:0000313" key="10">
    <source>
        <dbReference type="EMBL" id="RJN33124.1"/>
    </source>
</evidence>
<sequence length="295" mass="30486">MSNDRAASVTTSRPPLTNGQHVRRRGGTPLVIAGGTLVSLVLVMAIVSLMWTPQDPTATDAVNRLASPSATHWLGTDGLGRDIASMVLAGSRVPLMVGLGTVAVGFTIGVPIGIVAAMTDRGAGMWLMRGNDILQAFPALLLAIVLAAVFGPSTLTAVTALGLGLAPGVARVVRSGTLQVLSREYSLAARAAGRGPLYLAVRHVLPNIRGILIVQASVGFAIAILAEAALSFLGLGTPPPAASWGRMLQDGQSVLQIAPLTILWPGMAVAVAVLGFNLLGDGLRDRFDPRMDVTR</sequence>
<dbReference type="GO" id="GO:0055085">
    <property type="term" value="P:transmembrane transport"/>
    <property type="evidence" value="ECO:0007669"/>
    <property type="project" value="InterPro"/>
</dbReference>
<evidence type="ECO:0000256" key="2">
    <source>
        <dbReference type="ARBA" id="ARBA00022448"/>
    </source>
</evidence>
<organism evidence="10 11">
    <name type="scientific">Nesterenkonia natronophila</name>
    <dbReference type="NCBI Taxonomy" id="2174932"/>
    <lineage>
        <taxon>Bacteria</taxon>
        <taxon>Bacillati</taxon>
        <taxon>Actinomycetota</taxon>
        <taxon>Actinomycetes</taxon>
        <taxon>Micrococcales</taxon>
        <taxon>Micrococcaceae</taxon>
        <taxon>Nesterenkonia</taxon>
    </lineage>
</organism>
<feature type="compositionally biased region" description="Polar residues" evidence="8">
    <location>
        <begin position="1"/>
        <end position="20"/>
    </location>
</feature>
<dbReference type="GO" id="GO:0005886">
    <property type="term" value="C:plasma membrane"/>
    <property type="evidence" value="ECO:0007669"/>
    <property type="project" value="UniProtKB-SubCell"/>
</dbReference>
<dbReference type="PANTHER" id="PTHR43386:SF25">
    <property type="entry name" value="PEPTIDE ABC TRANSPORTER PERMEASE PROTEIN"/>
    <property type="match status" value="1"/>
</dbReference>
<evidence type="ECO:0000313" key="11">
    <source>
        <dbReference type="Proteomes" id="UP000266615"/>
    </source>
</evidence>
<evidence type="ECO:0000256" key="6">
    <source>
        <dbReference type="ARBA" id="ARBA00023136"/>
    </source>
</evidence>
<comment type="similarity">
    <text evidence="7">Belongs to the binding-protein-dependent transport system permease family.</text>
</comment>